<organism evidence="2 3">
    <name type="scientific">Catenulispora acidiphila (strain DSM 44928 / JCM 14897 / NBRC 102108 / NRRL B-24433 / ID139908)</name>
    <dbReference type="NCBI Taxonomy" id="479433"/>
    <lineage>
        <taxon>Bacteria</taxon>
        <taxon>Bacillati</taxon>
        <taxon>Actinomycetota</taxon>
        <taxon>Actinomycetes</taxon>
        <taxon>Catenulisporales</taxon>
        <taxon>Catenulisporaceae</taxon>
        <taxon>Catenulispora</taxon>
    </lineage>
</organism>
<name>C7QB56_CATAD</name>
<dbReference type="KEGG" id="cai:Caci_7522"/>
<dbReference type="STRING" id="479433.Caci_7522"/>
<proteinExistence type="predicted"/>
<evidence type="ECO:0000313" key="2">
    <source>
        <dbReference type="EMBL" id="ACU76347.1"/>
    </source>
</evidence>
<dbReference type="PANTHER" id="PTHR39441">
    <property type="entry name" value="DUF2252 DOMAIN-CONTAINING PROTEIN"/>
    <property type="match status" value="1"/>
</dbReference>
<gene>
    <name evidence="2" type="ordered locus">Caci_7522</name>
</gene>
<dbReference type="EMBL" id="CP001700">
    <property type="protein sequence ID" value="ACU76347.1"/>
    <property type="molecule type" value="Genomic_DNA"/>
</dbReference>
<dbReference type="PANTHER" id="PTHR39441:SF1">
    <property type="entry name" value="DUF2252 DOMAIN-CONTAINING PROTEIN"/>
    <property type="match status" value="1"/>
</dbReference>
<reference evidence="2 3" key="1">
    <citation type="journal article" date="2009" name="Stand. Genomic Sci.">
        <title>Complete genome sequence of Catenulispora acidiphila type strain (ID 139908).</title>
        <authorList>
            <person name="Copeland A."/>
            <person name="Lapidus A."/>
            <person name="Glavina Del Rio T."/>
            <person name="Nolan M."/>
            <person name="Lucas S."/>
            <person name="Chen F."/>
            <person name="Tice H."/>
            <person name="Cheng J.F."/>
            <person name="Bruce D."/>
            <person name="Goodwin L."/>
            <person name="Pitluck S."/>
            <person name="Mikhailova N."/>
            <person name="Pati A."/>
            <person name="Ivanova N."/>
            <person name="Mavromatis K."/>
            <person name="Chen A."/>
            <person name="Palaniappan K."/>
            <person name="Chain P."/>
            <person name="Land M."/>
            <person name="Hauser L."/>
            <person name="Chang Y.J."/>
            <person name="Jeffries C.D."/>
            <person name="Chertkov O."/>
            <person name="Brettin T."/>
            <person name="Detter J.C."/>
            <person name="Han C."/>
            <person name="Ali Z."/>
            <person name="Tindall B.J."/>
            <person name="Goker M."/>
            <person name="Bristow J."/>
            <person name="Eisen J.A."/>
            <person name="Markowitz V."/>
            <person name="Hugenholtz P."/>
            <person name="Kyrpides N.C."/>
            <person name="Klenk H.P."/>
        </authorList>
    </citation>
    <scope>NUCLEOTIDE SEQUENCE [LARGE SCALE GENOMIC DNA]</scope>
    <source>
        <strain evidence="3">DSM 44928 / JCM 14897 / NBRC 102108 / NRRL B-24433 / ID139908</strain>
    </source>
</reference>
<sequence>MRAAVPESTVERMTNSSLASRVAAGRAARKLITRSSTGDWTPPPDRRDPMAILQKQAATRLPGLVPIRYGRMAASEFAFLRGAPAIMAADLSHSPNTGLTVQLCGDAHLSNFGLYASPERRLVFDLNDFDETLPGPFEWDVKRLTASIAVAARQNGFTDECGSHAATHAARAYRATMARLAGMSELDVWYRSVDATMMLQLAKRPKGRREVEASLSEAERHTNLQALRKLTGPGPDGTPRIRYQPPLLVPFAELGFDRDAEEETIRRVFTDYRSTLQEDRRTLLERFRYVESALKVVGVGSVGTRCSMALLLGETTATPLFLQVKEAEESVLAPYLKAGRDDHQGHRVVSGQRLMQATSDIFLGWASGPAGRYFYVRQLRDMKGSANVPEMDKTMLRAYGELCGQTLARAHARSGDRVAISAYLGSGDSFDRAMGRWAVAYADQTRVDHKALMTAIKTGVVLSVDA</sequence>
<dbReference type="Proteomes" id="UP000000851">
    <property type="component" value="Chromosome"/>
</dbReference>
<accession>C7QB56</accession>
<dbReference type="HOGENOM" id="CLU_032121_0_0_11"/>
<dbReference type="AlphaFoldDB" id="C7QB56"/>
<dbReference type="Pfam" id="PF10009">
    <property type="entry name" value="DUF2252"/>
    <property type="match status" value="1"/>
</dbReference>
<feature type="region of interest" description="Disordered" evidence="1">
    <location>
        <begin position="1"/>
        <end position="22"/>
    </location>
</feature>
<evidence type="ECO:0000313" key="3">
    <source>
        <dbReference type="Proteomes" id="UP000000851"/>
    </source>
</evidence>
<keyword evidence="3" id="KW-1185">Reference proteome</keyword>
<dbReference type="eggNOG" id="COG4320">
    <property type="taxonomic scope" value="Bacteria"/>
</dbReference>
<dbReference type="InParanoid" id="C7QB56"/>
<evidence type="ECO:0000256" key="1">
    <source>
        <dbReference type="SAM" id="MobiDB-lite"/>
    </source>
</evidence>
<evidence type="ECO:0008006" key="4">
    <source>
        <dbReference type="Google" id="ProtNLM"/>
    </source>
</evidence>
<dbReference type="InterPro" id="IPR018721">
    <property type="entry name" value="DUF2252"/>
</dbReference>
<protein>
    <recommendedName>
        <fullName evidence="4">DUF2252 domain-containing protein</fullName>
    </recommendedName>
</protein>